<name>A0A2P5EM65_TREOI</name>
<organism evidence="1 2">
    <name type="scientific">Trema orientale</name>
    <name type="common">Charcoal tree</name>
    <name type="synonym">Celtis orientalis</name>
    <dbReference type="NCBI Taxonomy" id="63057"/>
    <lineage>
        <taxon>Eukaryota</taxon>
        <taxon>Viridiplantae</taxon>
        <taxon>Streptophyta</taxon>
        <taxon>Embryophyta</taxon>
        <taxon>Tracheophyta</taxon>
        <taxon>Spermatophyta</taxon>
        <taxon>Magnoliopsida</taxon>
        <taxon>eudicotyledons</taxon>
        <taxon>Gunneridae</taxon>
        <taxon>Pentapetalae</taxon>
        <taxon>rosids</taxon>
        <taxon>fabids</taxon>
        <taxon>Rosales</taxon>
        <taxon>Cannabaceae</taxon>
        <taxon>Trema</taxon>
    </lineage>
</organism>
<dbReference type="Proteomes" id="UP000237000">
    <property type="component" value="Unassembled WGS sequence"/>
</dbReference>
<accession>A0A2P5EM65</accession>
<reference evidence="2" key="1">
    <citation type="submission" date="2016-06" db="EMBL/GenBank/DDBJ databases">
        <title>Parallel loss of symbiosis genes in relatives of nitrogen-fixing non-legume Parasponia.</title>
        <authorList>
            <person name="Van Velzen R."/>
            <person name="Holmer R."/>
            <person name="Bu F."/>
            <person name="Rutten L."/>
            <person name="Van Zeijl A."/>
            <person name="Liu W."/>
            <person name="Santuari L."/>
            <person name="Cao Q."/>
            <person name="Sharma T."/>
            <person name="Shen D."/>
            <person name="Roswanjaya Y."/>
            <person name="Wardhani T."/>
            <person name="Kalhor M.S."/>
            <person name="Jansen J."/>
            <person name="Van den Hoogen J."/>
            <person name="Gungor B."/>
            <person name="Hartog M."/>
            <person name="Hontelez J."/>
            <person name="Verver J."/>
            <person name="Yang W.-C."/>
            <person name="Schijlen E."/>
            <person name="Repin R."/>
            <person name="Schilthuizen M."/>
            <person name="Schranz E."/>
            <person name="Heidstra R."/>
            <person name="Miyata K."/>
            <person name="Fedorova E."/>
            <person name="Kohlen W."/>
            <person name="Bisseling T."/>
            <person name="Smit S."/>
            <person name="Geurts R."/>
        </authorList>
    </citation>
    <scope>NUCLEOTIDE SEQUENCE [LARGE SCALE GENOMIC DNA]</scope>
    <source>
        <strain evidence="2">cv. RG33-2</strain>
    </source>
</reference>
<dbReference type="OrthoDB" id="10372952at2759"/>
<keyword evidence="2" id="KW-1185">Reference proteome</keyword>
<comment type="caution">
    <text evidence="1">The sequence shown here is derived from an EMBL/GenBank/DDBJ whole genome shotgun (WGS) entry which is preliminary data.</text>
</comment>
<evidence type="ECO:0000313" key="1">
    <source>
        <dbReference type="EMBL" id="PON86631.1"/>
    </source>
</evidence>
<gene>
    <name evidence="1" type="ORF">TorRG33x02_175670</name>
</gene>
<evidence type="ECO:0000313" key="2">
    <source>
        <dbReference type="Proteomes" id="UP000237000"/>
    </source>
</evidence>
<dbReference type="AlphaFoldDB" id="A0A2P5EM65"/>
<sequence length="59" mass="6577">MALELPKSTHFSYTRSSSIAQIYAGHKKSSFKTHCNNSSGSYRLIDSLHQFLGVMSVNL</sequence>
<protein>
    <submittedName>
        <fullName evidence="1">Uncharacterized protein</fullName>
    </submittedName>
</protein>
<dbReference type="EMBL" id="JXTC01000129">
    <property type="protein sequence ID" value="PON86631.1"/>
    <property type="molecule type" value="Genomic_DNA"/>
</dbReference>
<proteinExistence type="predicted"/>
<dbReference type="InParanoid" id="A0A2P5EM65"/>